<name>A0A0F9DLD3_9ZZZZ</name>
<sequence>MLIGSIAFLVFLLASINALTNGFLDSFLKTYSRLASGHIRITSEEKTDSRRILSVIREDAGLSESIETLFGRDA</sequence>
<feature type="non-terminal residue" evidence="1">
    <location>
        <position position="74"/>
    </location>
</feature>
<dbReference type="EMBL" id="LAZR01028460">
    <property type="protein sequence ID" value="KKL62533.1"/>
    <property type="molecule type" value="Genomic_DNA"/>
</dbReference>
<comment type="caution">
    <text evidence="1">The sequence shown here is derived from an EMBL/GenBank/DDBJ whole genome shotgun (WGS) entry which is preliminary data.</text>
</comment>
<dbReference type="AlphaFoldDB" id="A0A0F9DLD3"/>
<evidence type="ECO:0000313" key="1">
    <source>
        <dbReference type="EMBL" id="KKL62533.1"/>
    </source>
</evidence>
<organism evidence="1">
    <name type="scientific">marine sediment metagenome</name>
    <dbReference type="NCBI Taxonomy" id="412755"/>
    <lineage>
        <taxon>unclassified sequences</taxon>
        <taxon>metagenomes</taxon>
        <taxon>ecological metagenomes</taxon>
    </lineage>
</organism>
<proteinExistence type="predicted"/>
<accession>A0A0F9DLD3</accession>
<protein>
    <submittedName>
        <fullName evidence="1">Uncharacterized protein</fullName>
    </submittedName>
</protein>
<reference evidence="1" key="1">
    <citation type="journal article" date="2015" name="Nature">
        <title>Complex archaea that bridge the gap between prokaryotes and eukaryotes.</title>
        <authorList>
            <person name="Spang A."/>
            <person name="Saw J.H."/>
            <person name="Jorgensen S.L."/>
            <person name="Zaremba-Niedzwiedzka K."/>
            <person name="Martijn J."/>
            <person name="Lind A.E."/>
            <person name="van Eijk R."/>
            <person name="Schleper C."/>
            <person name="Guy L."/>
            <person name="Ettema T.J."/>
        </authorList>
    </citation>
    <scope>NUCLEOTIDE SEQUENCE</scope>
</reference>
<gene>
    <name evidence="1" type="ORF">LCGC14_2184230</name>
</gene>